<feature type="region of interest" description="Disordered" evidence="1">
    <location>
        <begin position="1"/>
        <end position="27"/>
    </location>
</feature>
<sequence length="43" mass="4353">MLANRPALGIAVESPQPDGGGARTCSGKPDPCGNALTFLIKNN</sequence>
<reference evidence="3" key="1">
    <citation type="journal article" date="2014" name="Genome Announc.">
        <title>Draft Genome Sequence of Marine Flavobacterium Jejuia pallidilutea Strain 11shimoA1 and Pigmentation Mutants.</title>
        <authorList>
            <person name="Takatani N."/>
            <person name="Nakanishi M."/>
            <person name="Meirelles P."/>
            <person name="Mino S."/>
            <person name="Suda W."/>
            <person name="Oshima K."/>
            <person name="Hattori M."/>
            <person name="Ohkuma M."/>
            <person name="Hosokawa M."/>
            <person name="Miyashita K."/>
            <person name="Thompson F.L."/>
            <person name="Niwa A."/>
            <person name="Sawabe T."/>
            <person name="Sawabe T."/>
        </authorList>
    </citation>
    <scope>NUCLEOTIDE SEQUENCE [LARGE SCALE GENOMIC DNA]</scope>
    <source>
        <strain evidence="3">JCM 19538</strain>
    </source>
</reference>
<protein>
    <submittedName>
        <fullName evidence="2">Uncharacterized protein</fullName>
    </submittedName>
</protein>
<keyword evidence="3" id="KW-1185">Reference proteome</keyword>
<evidence type="ECO:0000313" key="3">
    <source>
        <dbReference type="Proteomes" id="UP000030184"/>
    </source>
</evidence>
<comment type="caution">
    <text evidence="2">The sequence shown here is derived from an EMBL/GenBank/DDBJ whole genome shotgun (WGS) entry which is preliminary data.</text>
</comment>
<proteinExistence type="predicted"/>
<gene>
    <name evidence="2" type="ORF">JCM19538_1706</name>
</gene>
<evidence type="ECO:0000256" key="1">
    <source>
        <dbReference type="SAM" id="MobiDB-lite"/>
    </source>
</evidence>
<evidence type="ECO:0000313" key="2">
    <source>
        <dbReference type="EMBL" id="GAL88380.1"/>
    </source>
</evidence>
<name>A0A098LN31_9FLAO</name>
<accession>A0A098LN31</accession>
<dbReference type="Proteomes" id="UP000030184">
    <property type="component" value="Unassembled WGS sequence"/>
</dbReference>
<dbReference type="EMBL" id="BBNY01000002">
    <property type="protein sequence ID" value="GAL88380.1"/>
    <property type="molecule type" value="Genomic_DNA"/>
</dbReference>
<dbReference type="AlphaFoldDB" id="A0A098LN31"/>
<organism evidence="2 3">
    <name type="scientific">Jejuia pallidilutea</name>
    <dbReference type="NCBI Taxonomy" id="504487"/>
    <lineage>
        <taxon>Bacteria</taxon>
        <taxon>Pseudomonadati</taxon>
        <taxon>Bacteroidota</taxon>
        <taxon>Flavobacteriia</taxon>
        <taxon>Flavobacteriales</taxon>
        <taxon>Flavobacteriaceae</taxon>
        <taxon>Jejuia</taxon>
    </lineage>
</organism>